<dbReference type="PRINTS" id="PR00039">
    <property type="entry name" value="HTHLYSR"/>
</dbReference>
<dbReference type="InterPro" id="IPR036390">
    <property type="entry name" value="WH_DNA-bd_sf"/>
</dbReference>
<name>A0ABQ4TE02_METOR</name>
<dbReference type="Gene3D" id="3.40.190.290">
    <property type="match status" value="1"/>
</dbReference>
<gene>
    <name evidence="6" type="primary">hdfR_4</name>
    <name evidence="6" type="ORF">LKMONMHP_4334</name>
</gene>
<dbReference type="InterPro" id="IPR005119">
    <property type="entry name" value="LysR_subst-bd"/>
</dbReference>
<evidence type="ECO:0000313" key="7">
    <source>
        <dbReference type="Proteomes" id="UP001055156"/>
    </source>
</evidence>
<evidence type="ECO:0000256" key="4">
    <source>
        <dbReference type="ARBA" id="ARBA00023163"/>
    </source>
</evidence>
<keyword evidence="7" id="KW-1185">Reference proteome</keyword>
<evidence type="ECO:0000259" key="5">
    <source>
        <dbReference type="PROSITE" id="PS50931"/>
    </source>
</evidence>
<dbReference type="Pfam" id="PF03466">
    <property type="entry name" value="LysR_substrate"/>
    <property type="match status" value="1"/>
</dbReference>
<dbReference type="InterPro" id="IPR050950">
    <property type="entry name" value="HTH-type_LysR_regulators"/>
</dbReference>
<dbReference type="SUPFAM" id="SSF46785">
    <property type="entry name" value="Winged helix' DNA-binding domain"/>
    <property type="match status" value="1"/>
</dbReference>
<dbReference type="EMBL" id="BPQV01000016">
    <property type="protein sequence ID" value="GJE29453.1"/>
    <property type="molecule type" value="Genomic_DNA"/>
</dbReference>
<dbReference type="Proteomes" id="UP001055156">
    <property type="component" value="Unassembled WGS sequence"/>
</dbReference>
<sequence length="306" mass="32737">MRIHAAAILYFDAVRRAGSIREAARRLNVASSAVNRQILKLEAEIGAPLFERFASGTRLTSAGEALARHVLVVLQDLERARSDIEGLKGARAGHVSIAAVEGVSGALLPAVLETLREKAPRATASVEAMGSFAIPKAVAEGEADIGLAFALPRRPDLRQVALARFKLGAIMAPGHPLAGRERVSLSACLEHPLILPAGDLSIGQLLAPAMARLSREVRPVIRSSSIELMRELAERGVGLAFQTRIGLERAVREGRLVHVPIEAGGPIWSDLGVYVRAGRALPATLDLTLRVLTEEIRRREAEEQGG</sequence>
<dbReference type="PANTHER" id="PTHR30419">
    <property type="entry name" value="HTH-TYPE TRANSCRIPTIONAL REGULATOR YBHD"/>
    <property type="match status" value="1"/>
</dbReference>
<evidence type="ECO:0000256" key="1">
    <source>
        <dbReference type="ARBA" id="ARBA00009437"/>
    </source>
</evidence>
<evidence type="ECO:0000256" key="3">
    <source>
        <dbReference type="ARBA" id="ARBA00023125"/>
    </source>
</evidence>
<evidence type="ECO:0000313" key="6">
    <source>
        <dbReference type="EMBL" id="GJE29453.1"/>
    </source>
</evidence>
<evidence type="ECO:0000256" key="2">
    <source>
        <dbReference type="ARBA" id="ARBA00023015"/>
    </source>
</evidence>
<dbReference type="Pfam" id="PF00126">
    <property type="entry name" value="HTH_1"/>
    <property type="match status" value="1"/>
</dbReference>
<keyword evidence="2" id="KW-0805">Transcription regulation</keyword>
<dbReference type="PANTHER" id="PTHR30419:SF2">
    <property type="entry name" value="LYSR FAMILY TRANSCRIPTIONAL REGULATOR"/>
    <property type="match status" value="1"/>
</dbReference>
<comment type="caution">
    <text evidence="6">The sequence shown here is derived from an EMBL/GenBank/DDBJ whole genome shotgun (WGS) entry which is preliminary data.</text>
</comment>
<dbReference type="PROSITE" id="PS50931">
    <property type="entry name" value="HTH_LYSR"/>
    <property type="match status" value="1"/>
</dbReference>
<dbReference type="Gene3D" id="1.10.10.10">
    <property type="entry name" value="Winged helix-like DNA-binding domain superfamily/Winged helix DNA-binding domain"/>
    <property type="match status" value="1"/>
</dbReference>
<comment type="similarity">
    <text evidence="1">Belongs to the LysR transcriptional regulatory family.</text>
</comment>
<dbReference type="InterPro" id="IPR000847">
    <property type="entry name" value="LysR_HTH_N"/>
</dbReference>
<dbReference type="RefSeq" id="WP_238314016.1">
    <property type="nucleotide sequence ID" value="NZ_BPQV01000016.1"/>
</dbReference>
<reference evidence="6" key="2">
    <citation type="submission" date="2021-08" db="EMBL/GenBank/DDBJ databases">
        <authorList>
            <person name="Tani A."/>
            <person name="Ola A."/>
            <person name="Ogura Y."/>
            <person name="Katsura K."/>
            <person name="Hayashi T."/>
        </authorList>
    </citation>
    <scope>NUCLEOTIDE SEQUENCE</scope>
    <source>
        <strain evidence="6">NBRC 15689</strain>
    </source>
</reference>
<feature type="domain" description="HTH lysR-type" evidence="5">
    <location>
        <begin position="1"/>
        <end position="60"/>
    </location>
</feature>
<proteinExistence type="inferred from homology"/>
<keyword evidence="4" id="KW-0804">Transcription</keyword>
<dbReference type="InterPro" id="IPR036388">
    <property type="entry name" value="WH-like_DNA-bd_sf"/>
</dbReference>
<organism evidence="6 7">
    <name type="scientific">Methylobacterium organophilum</name>
    <dbReference type="NCBI Taxonomy" id="410"/>
    <lineage>
        <taxon>Bacteria</taxon>
        <taxon>Pseudomonadati</taxon>
        <taxon>Pseudomonadota</taxon>
        <taxon>Alphaproteobacteria</taxon>
        <taxon>Hyphomicrobiales</taxon>
        <taxon>Methylobacteriaceae</taxon>
        <taxon>Methylobacterium</taxon>
    </lineage>
</organism>
<reference evidence="6" key="1">
    <citation type="journal article" date="2021" name="Front. Microbiol.">
        <title>Comprehensive Comparative Genomics and Phenotyping of Methylobacterium Species.</title>
        <authorList>
            <person name="Alessa O."/>
            <person name="Ogura Y."/>
            <person name="Fujitani Y."/>
            <person name="Takami H."/>
            <person name="Hayashi T."/>
            <person name="Sahin N."/>
            <person name="Tani A."/>
        </authorList>
    </citation>
    <scope>NUCLEOTIDE SEQUENCE</scope>
    <source>
        <strain evidence="6">NBRC 15689</strain>
    </source>
</reference>
<keyword evidence="3" id="KW-0238">DNA-binding</keyword>
<accession>A0ABQ4TE02</accession>
<protein>
    <submittedName>
        <fullName evidence="6">HTH-type transcriptional regulator HdfR</fullName>
    </submittedName>
</protein>
<dbReference type="SUPFAM" id="SSF53850">
    <property type="entry name" value="Periplasmic binding protein-like II"/>
    <property type="match status" value="1"/>
</dbReference>